<dbReference type="EMBL" id="JANEYF010002703">
    <property type="protein sequence ID" value="KAJ8943163.1"/>
    <property type="molecule type" value="Genomic_DNA"/>
</dbReference>
<feature type="compositionally biased region" description="Basic and acidic residues" evidence="1">
    <location>
        <begin position="94"/>
        <end position="104"/>
    </location>
</feature>
<organism evidence="2 3">
    <name type="scientific">Rhamnusium bicolor</name>
    <dbReference type="NCBI Taxonomy" id="1586634"/>
    <lineage>
        <taxon>Eukaryota</taxon>
        <taxon>Metazoa</taxon>
        <taxon>Ecdysozoa</taxon>
        <taxon>Arthropoda</taxon>
        <taxon>Hexapoda</taxon>
        <taxon>Insecta</taxon>
        <taxon>Pterygota</taxon>
        <taxon>Neoptera</taxon>
        <taxon>Endopterygota</taxon>
        <taxon>Coleoptera</taxon>
        <taxon>Polyphaga</taxon>
        <taxon>Cucujiformia</taxon>
        <taxon>Chrysomeloidea</taxon>
        <taxon>Cerambycidae</taxon>
        <taxon>Lepturinae</taxon>
        <taxon>Rhagiini</taxon>
        <taxon>Rhamnusium</taxon>
    </lineage>
</organism>
<feature type="region of interest" description="Disordered" evidence="1">
    <location>
        <begin position="94"/>
        <end position="114"/>
    </location>
</feature>
<feature type="compositionally biased region" description="Polar residues" evidence="1">
    <location>
        <begin position="105"/>
        <end position="114"/>
    </location>
</feature>
<sequence length="114" mass="13357">MAPSSIELEKTYKDVLRRIDGAHTRFRQTNDLRRRPISYSVRDKVYRKNYVLSDATKHFTAELAPKYIGSFEIKHKLSPVTYELMDTRNKNKDTWHIKDLKSHPTDSSAQSDSN</sequence>
<dbReference type="AlphaFoldDB" id="A0AAV8XZ84"/>
<gene>
    <name evidence="2" type="ORF">NQ314_009816</name>
</gene>
<evidence type="ECO:0000256" key="1">
    <source>
        <dbReference type="SAM" id="MobiDB-lite"/>
    </source>
</evidence>
<proteinExistence type="predicted"/>
<reference evidence="2" key="1">
    <citation type="journal article" date="2023" name="Insect Mol. Biol.">
        <title>Genome sequencing provides insights into the evolution of gene families encoding plant cell wall-degrading enzymes in longhorned beetles.</title>
        <authorList>
            <person name="Shin N.R."/>
            <person name="Okamura Y."/>
            <person name="Kirsch R."/>
            <person name="Pauchet Y."/>
        </authorList>
    </citation>
    <scope>NUCLEOTIDE SEQUENCE</scope>
    <source>
        <strain evidence="2">RBIC_L_NR</strain>
    </source>
</reference>
<evidence type="ECO:0000313" key="3">
    <source>
        <dbReference type="Proteomes" id="UP001162156"/>
    </source>
</evidence>
<accession>A0AAV8XZ84</accession>
<dbReference type="Proteomes" id="UP001162156">
    <property type="component" value="Unassembled WGS sequence"/>
</dbReference>
<name>A0AAV8XZ84_9CUCU</name>
<evidence type="ECO:0000313" key="2">
    <source>
        <dbReference type="EMBL" id="KAJ8943163.1"/>
    </source>
</evidence>
<keyword evidence="3" id="KW-1185">Reference proteome</keyword>
<comment type="caution">
    <text evidence="2">The sequence shown here is derived from an EMBL/GenBank/DDBJ whole genome shotgun (WGS) entry which is preliminary data.</text>
</comment>
<protein>
    <submittedName>
        <fullName evidence="2">Uncharacterized protein</fullName>
    </submittedName>
</protein>